<reference evidence="2" key="2">
    <citation type="submission" date="2021-02" db="EMBL/GenBank/DDBJ databases">
        <authorList>
            <person name="Kimball J.A."/>
            <person name="Haas M.W."/>
            <person name="Macchietto M."/>
            <person name="Kono T."/>
            <person name="Duquette J."/>
            <person name="Shao M."/>
        </authorList>
    </citation>
    <scope>NUCLEOTIDE SEQUENCE</scope>
    <source>
        <tissue evidence="2">Fresh leaf tissue</tissue>
    </source>
</reference>
<evidence type="ECO:0000313" key="2">
    <source>
        <dbReference type="EMBL" id="KAG8061965.1"/>
    </source>
</evidence>
<keyword evidence="1" id="KW-0812">Transmembrane</keyword>
<organism evidence="2 3">
    <name type="scientific">Zizania palustris</name>
    <name type="common">Northern wild rice</name>
    <dbReference type="NCBI Taxonomy" id="103762"/>
    <lineage>
        <taxon>Eukaryota</taxon>
        <taxon>Viridiplantae</taxon>
        <taxon>Streptophyta</taxon>
        <taxon>Embryophyta</taxon>
        <taxon>Tracheophyta</taxon>
        <taxon>Spermatophyta</taxon>
        <taxon>Magnoliopsida</taxon>
        <taxon>Liliopsida</taxon>
        <taxon>Poales</taxon>
        <taxon>Poaceae</taxon>
        <taxon>BOP clade</taxon>
        <taxon>Oryzoideae</taxon>
        <taxon>Oryzeae</taxon>
        <taxon>Zizaniinae</taxon>
        <taxon>Zizania</taxon>
    </lineage>
</organism>
<dbReference type="Proteomes" id="UP000729402">
    <property type="component" value="Unassembled WGS sequence"/>
</dbReference>
<keyword evidence="1" id="KW-0472">Membrane</keyword>
<sequence length="53" mass="5977">MLPQAICNLDSAALVILQQPKMQFLVPQTAVTMMSMMMTLTMMMMMMTTTMRG</sequence>
<feature type="transmembrane region" description="Helical" evidence="1">
    <location>
        <begin position="24"/>
        <end position="47"/>
    </location>
</feature>
<evidence type="ECO:0000313" key="3">
    <source>
        <dbReference type="Proteomes" id="UP000729402"/>
    </source>
</evidence>
<dbReference type="AlphaFoldDB" id="A0A8J5VDI3"/>
<accession>A0A8J5VDI3</accession>
<evidence type="ECO:0000256" key="1">
    <source>
        <dbReference type="SAM" id="Phobius"/>
    </source>
</evidence>
<keyword evidence="1" id="KW-1133">Transmembrane helix</keyword>
<name>A0A8J5VDI3_ZIZPA</name>
<proteinExistence type="predicted"/>
<gene>
    <name evidence="2" type="ORF">GUJ93_ZPchr0003g17081</name>
</gene>
<reference evidence="2" key="1">
    <citation type="journal article" date="2021" name="bioRxiv">
        <title>Whole Genome Assembly and Annotation of Northern Wild Rice, Zizania palustris L., Supports a Whole Genome Duplication in the Zizania Genus.</title>
        <authorList>
            <person name="Haas M."/>
            <person name="Kono T."/>
            <person name="Macchietto M."/>
            <person name="Millas R."/>
            <person name="McGilp L."/>
            <person name="Shao M."/>
            <person name="Duquette J."/>
            <person name="Hirsch C.N."/>
            <person name="Kimball J."/>
        </authorList>
    </citation>
    <scope>NUCLEOTIDE SEQUENCE</scope>
    <source>
        <tissue evidence="2">Fresh leaf tissue</tissue>
    </source>
</reference>
<comment type="caution">
    <text evidence="2">The sequence shown here is derived from an EMBL/GenBank/DDBJ whole genome shotgun (WGS) entry which is preliminary data.</text>
</comment>
<protein>
    <submittedName>
        <fullName evidence="2">Uncharacterized protein</fullName>
    </submittedName>
</protein>
<dbReference type="EMBL" id="JAAALK010000286">
    <property type="protein sequence ID" value="KAG8061965.1"/>
    <property type="molecule type" value="Genomic_DNA"/>
</dbReference>
<keyword evidence="3" id="KW-1185">Reference proteome</keyword>